<dbReference type="Gene3D" id="3.40.50.1980">
    <property type="entry name" value="Nitrogenase molybdenum iron protein domain"/>
    <property type="match status" value="2"/>
</dbReference>
<dbReference type="InterPro" id="IPR051313">
    <property type="entry name" value="Bact_iron-sidero_bind"/>
</dbReference>
<feature type="signal peptide" evidence="6">
    <location>
        <begin position="1"/>
        <end position="22"/>
    </location>
</feature>
<dbReference type="PROSITE" id="PS50983">
    <property type="entry name" value="FE_B12_PBP"/>
    <property type="match status" value="1"/>
</dbReference>
<comment type="subcellular location">
    <subcellularLocation>
        <location evidence="1">Cell envelope</location>
    </subcellularLocation>
</comment>
<name>A0ABW4RPB5_9BACL</name>
<accession>A0ABW4RPB5</accession>
<dbReference type="Proteomes" id="UP001597233">
    <property type="component" value="Unassembled WGS sequence"/>
</dbReference>
<evidence type="ECO:0000256" key="5">
    <source>
        <dbReference type="SAM" id="MobiDB-lite"/>
    </source>
</evidence>
<protein>
    <submittedName>
        <fullName evidence="8">ABC transporter substrate-binding protein</fullName>
    </submittedName>
</protein>
<dbReference type="PANTHER" id="PTHR30532">
    <property type="entry name" value="IRON III DICITRATE-BINDING PERIPLASMIC PROTEIN"/>
    <property type="match status" value="1"/>
</dbReference>
<evidence type="ECO:0000259" key="7">
    <source>
        <dbReference type="PROSITE" id="PS50983"/>
    </source>
</evidence>
<dbReference type="PANTHER" id="PTHR30532:SF26">
    <property type="entry name" value="IRON(3+)-HYDROXAMATE-BINDING PROTEIN FHUD"/>
    <property type="match status" value="1"/>
</dbReference>
<keyword evidence="3" id="KW-0813">Transport</keyword>
<feature type="domain" description="Fe/B12 periplasmic-binding" evidence="7">
    <location>
        <begin position="78"/>
        <end position="335"/>
    </location>
</feature>
<evidence type="ECO:0000256" key="4">
    <source>
        <dbReference type="ARBA" id="ARBA00022729"/>
    </source>
</evidence>
<reference evidence="9" key="1">
    <citation type="journal article" date="2019" name="Int. J. Syst. Evol. Microbiol.">
        <title>The Global Catalogue of Microorganisms (GCM) 10K type strain sequencing project: providing services to taxonomists for standard genome sequencing and annotation.</title>
        <authorList>
            <consortium name="The Broad Institute Genomics Platform"/>
            <consortium name="The Broad Institute Genome Sequencing Center for Infectious Disease"/>
            <person name="Wu L."/>
            <person name="Ma J."/>
        </authorList>
    </citation>
    <scope>NUCLEOTIDE SEQUENCE [LARGE SCALE GENOMIC DNA]</scope>
    <source>
        <strain evidence="9">CCUG 54950</strain>
    </source>
</reference>
<evidence type="ECO:0000256" key="2">
    <source>
        <dbReference type="ARBA" id="ARBA00008814"/>
    </source>
</evidence>
<evidence type="ECO:0000256" key="6">
    <source>
        <dbReference type="SAM" id="SignalP"/>
    </source>
</evidence>
<keyword evidence="4 6" id="KW-0732">Signal</keyword>
<evidence type="ECO:0000256" key="3">
    <source>
        <dbReference type="ARBA" id="ARBA00022448"/>
    </source>
</evidence>
<evidence type="ECO:0000256" key="1">
    <source>
        <dbReference type="ARBA" id="ARBA00004196"/>
    </source>
</evidence>
<keyword evidence="9" id="KW-1185">Reference proteome</keyword>
<proteinExistence type="inferred from homology"/>
<comment type="caution">
    <text evidence="8">The sequence shown here is derived from an EMBL/GenBank/DDBJ whole genome shotgun (WGS) entry which is preliminary data.</text>
</comment>
<dbReference type="Pfam" id="PF01497">
    <property type="entry name" value="Peripla_BP_2"/>
    <property type="match status" value="1"/>
</dbReference>
<evidence type="ECO:0000313" key="9">
    <source>
        <dbReference type="Proteomes" id="UP001597233"/>
    </source>
</evidence>
<gene>
    <name evidence="8" type="ORF">ACFSC9_20700</name>
</gene>
<dbReference type="PROSITE" id="PS51257">
    <property type="entry name" value="PROKAR_LIPOPROTEIN"/>
    <property type="match status" value="1"/>
</dbReference>
<dbReference type="RefSeq" id="WP_347323810.1">
    <property type="nucleotide sequence ID" value="NZ_JBCGUH010000002.1"/>
</dbReference>
<comment type="similarity">
    <text evidence="2">Belongs to the bacterial solute-binding protein 8 family.</text>
</comment>
<feature type="region of interest" description="Disordered" evidence="5">
    <location>
        <begin position="47"/>
        <end position="68"/>
    </location>
</feature>
<dbReference type="EMBL" id="JBHUEH010000032">
    <property type="protein sequence ID" value="MFD1887904.1"/>
    <property type="molecule type" value="Genomic_DNA"/>
</dbReference>
<dbReference type="InterPro" id="IPR002491">
    <property type="entry name" value="ABC_transptr_periplasmic_BD"/>
</dbReference>
<organism evidence="8 9">
    <name type="scientific">Paenibacillus wenxiniae</name>
    <dbReference type="NCBI Taxonomy" id="1636843"/>
    <lineage>
        <taxon>Bacteria</taxon>
        <taxon>Bacillati</taxon>
        <taxon>Bacillota</taxon>
        <taxon>Bacilli</taxon>
        <taxon>Bacillales</taxon>
        <taxon>Paenibacillaceae</taxon>
        <taxon>Paenibacillus</taxon>
    </lineage>
</organism>
<feature type="chain" id="PRO_5046479842" evidence="6">
    <location>
        <begin position="23"/>
        <end position="336"/>
    </location>
</feature>
<feature type="compositionally biased region" description="Polar residues" evidence="5">
    <location>
        <begin position="52"/>
        <end position="62"/>
    </location>
</feature>
<sequence length="336" mass="36853">MFKWFKPFQLLLLLMMSVLLLSACGSISSSATKDSQASSQIAASQKNKAASDANTQASATRQYTDKTGRNVEVPAAPQRIVYIGSSPGDLLAIGVQPLGASLSVIASQVAYPDLLTGIEDVGYPYSLEKIAALNPDLILFDDWSMDQFEMLEKIAPTVIIGNDHPVDMMDRLHAIGTVLNQTSAVDKWMATYKQKVQTTRASLKLSDNATVSSLLLFGNTMYIMGNQGLNQTLYEQLNLKPNANVKKLINKNERFISVSNELVSDYVGTDLFLLTSTDSETIATQSTLLSSPVWKMIPAVKQGKVYVLDSKWNFDDPITSERLLDELVRIVNKTNG</sequence>
<dbReference type="SUPFAM" id="SSF53807">
    <property type="entry name" value="Helical backbone' metal receptor"/>
    <property type="match status" value="1"/>
</dbReference>
<evidence type="ECO:0000313" key="8">
    <source>
        <dbReference type="EMBL" id="MFD1887904.1"/>
    </source>
</evidence>